<organism evidence="2 3">
    <name type="scientific">Podospora fimiseda</name>
    <dbReference type="NCBI Taxonomy" id="252190"/>
    <lineage>
        <taxon>Eukaryota</taxon>
        <taxon>Fungi</taxon>
        <taxon>Dikarya</taxon>
        <taxon>Ascomycota</taxon>
        <taxon>Pezizomycotina</taxon>
        <taxon>Sordariomycetes</taxon>
        <taxon>Sordariomycetidae</taxon>
        <taxon>Sordariales</taxon>
        <taxon>Podosporaceae</taxon>
        <taxon>Podospora</taxon>
    </lineage>
</organism>
<comment type="caution">
    <text evidence="2">The sequence shown here is derived from an EMBL/GenBank/DDBJ whole genome shotgun (WGS) entry which is preliminary data.</text>
</comment>
<name>A0AAN7BFS5_9PEZI</name>
<gene>
    <name evidence="2" type="ORF">QBC38DRAFT_489875</name>
</gene>
<dbReference type="Proteomes" id="UP001301958">
    <property type="component" value="Unassembled WGS sequence"/>
</dbReference>
<evidence type="ECO:0000313" key="2">
    <source>
        <dbReference type="EMBL" id="KAK4222429.1"/>
    </source>
</evidence>
<protein>
    <recommendedName>
        <fullName evidence="1">RelA/SpoT domain-containing protein</fullName>
    </recommendedName>
</protein>
<dbReference type="Pfam" id="PF04607">
    <property type="entry name" value="RelA_SpoT"/>
    <property type="match status" value="1"/>
</dbReference>
<evidence type="ECO:0000259" key="1">
    <source>
        <dbReference type="SMART" id="SM00954"/>
    </source>
</evidence>
<reference evidence="2" key="2">
    <citation type="submission" date="2023-05" db="EMBL/GenBank/DDBJ databases">
        <authorList>
            <consortium name="Lawrence Berkeley National Laboratory"/>
            <person name="Steindorff A."/>
            <person name="Hensen N."/>
            <person name="Bonometti L."/>
            <person name="Westerberg I."/>
            <person name="Brannstrom I.O."/>
            <person name="Guillou S."/>
            <person name="Cros-Aarteil S."/>
            <person name="Calhoun S."/>
            <person name="Haridas S."/>
            <person name="Kuo A."/>
            <person name="Mondo S."/>
            <person name="Pangilinan J."/>
            <person name="Riley R."/>
            <person name="Labutti K."/>
            <person name="Andreopoulos B."/>
            <person name="Lipzen A."/>
            <person name="Chen C."/>
            <person name="Yanf M."/>
            <person name="Daum C."/>
            <person name="Ng V."/>
            <person name="Clum A."/>
            <person name="Ohm R."/>
            <person name="Martin F."/>
            <person name="Silar P."/>
            <person name="Natvig D."/>
            <person name="Lalanne C."/>
            <person name="Gautier V."/>
            <person name="Ament-Velasquez S.L."/>
            <person name="Kruys A."/>
            <person name="Hutchinson M.I."/>
            <person name="Powell A.J."/>
            <person name="Barry K."/>
            <person name="Miller A.N."/>
            <person name="Grigoriev I.V."/>
            <person name="Debuchy R."/>
            <person name="Gladieux P."/>
            <person name="Thoren M.H."/>
            <person name="Johannesson H."/>
        </authorList>
    </citation>
    <scope>NUCLEOTIDE SEQUENCE</scope>
    <source>
        <strain evidence="2">CBS 990.96</strain>
    </source>
</reference>
<accession>A0AAN7BFS5</accession>
<dbReference type="GO" id="GO:0015969">
    <property type="term" value="P:guanosine tetraphosphate metabolic process"/>
    <property type="evidence" value="ECO:0007669"/>
    <property type="project" value="InterPro"/>
</dbReference>
<proteinExistence type="predicted"/>
<dbReference type="InterPro" id="IPR043519">
    <property type="entry name" value="NT_sf"/>
</dbReference>
<sequence>MEPNIQATQPSPIEEFIKYYNNSGYLAYEKLGERTHQILVSELEKQNIKHEIFDRGKEGSNGGKAKAPSSVRQTVMRRQRGRGKVYQTVEEIISDMHDLAGLRIALYYPNDFTKVEEMIKTRFVEVKPPQDWPDENFGSFTYPTLDRGSLIGRNSRFPGYFARHFRIKLHDQDVTEPAIQGKTLEIQVMSVLMHAWSKMYQELIYKPKPGVPQADEDVERLLDISNGIIIAGEQVLRQIQINLDKKRLLGRQPFKNEHDVWSYLTETFVCNENNLLSPGQRLWVKECRQGPYSHTLYEALCRVEFNNPEKLEILVKQALESQFGPEGLQQPSLSFIEAMIVEIVNNSDFELYEAKTLDVSLSDDDLAQSQLELARKARYQALIICSALRQQSPDSLHLFWQDDYFNHPDIPHPSGKQFLSLIHPHDVSLSTKSLNKMVISTVEEFCARLIRYQEPSWKLHCSLARLGYISVTQNASDCLQQSITACPLGLIALLNYSAKYDNASLKESLAVLEAAARDGFLGRIVDEMSNMFPASFCNYRCPKTLYVAALGMDGRTGAGQWTVEDRTGVSGEMVWVDPLRVRKYLDRLGSEDGVENACRHR</sequence>
<feature type="domain" description="RelA/SpoT" evidence="1">
    <location>
        <begin position="63"/>
        <end position="211"/>
    </location>
</feature>
<dbReference type="InterPro" id="IPR007685">
    <property type="entry name" value="RelA_SpoT"/>
</dbReference>
<dbReference type="CDD" id="cd05399">
    <property type="entry name" value="NT_Rel-Spo_like"/>
    <property type="match status" value="1"/>
</dbReference>
<dbReference type="AlphaFoldDB" id="A0AAN7BFS5"/>
<evidence type="ECO:0000313" key="3">
    <source>
        <dbReference type="Proteomes" id="UP001301958"/>
    </source>
</evidence>
<dbReference type="SMART" id="SM00954">
    <property type="entry name" value="RelA_SpoT"/>
    <property type="match status" value="1"/>
</dbReference>
<dbReference type="Gene3D" id="3.30.460.10">
    <property type="entry name" value="Beta Polymerase, domain 2"/>
    <property type="match status" value="1"/>
</dbReference>
<dbReference type="PANTHER" id="PTHR41773:SF1">
    <property type="entry name" value="RELA_SPOT DOMAIN-CONTAINING PROTEIN"/>
    <property type="match status" value="1"/>
</dbReference>
<keyword evidence="3" id="KW-1185">Reference proteome</keyword>
<dbReference type="SUPFAM" id="SSF81301">
    <property type="entry name" value="Nucleotidyltransferase"/>
    <property type="match status" value="1"/>
</dbReference>
<dbReference type="EMBL" id="MU865472">
    <property type="protein sequence ID" value="KAK4222429.1"/>
    <property type="molecule type" value="Genomic_DNA"/>
</dbReference>
<dbReference type="PANTHER" id="PTHR41773">
    <property type="entry name" value="GTP PYROPHOSPHATASE-RELATED"/>
    <property type="match status" value="1"/>
</dbReference>
<reference evidence="2" key="1">
    <citation type="journal article" date="2023" name="Mol. Phylogenet. Evol.">
        <title>Genome-scale phylogeny and comparative genomics of the fungal order Sordariales.</title>
        <authorList>
            <person name="Hensen N."/>
            <person name="Bonometti L."/>
            <person name="Westerberg I."/>
            <person name="Brannstrom I.O."/>
            <person name="Guillou S."/>
            <person name="Cros-Aarteil S."/>
            <person name="Calhoun S."/>
            <person name="Haridas S."/>
            <person name="Kuo A."/>
            <person name="Mondo S."/>
            <person name="Pangilinan J."/>
            <person name="Riley R."/>
            <person name="LaButti K."/>
            <person name="Andreopoulos B."/>
            <person name="Lipzen A."/>
            <person name="Chen C."/>
            <person name="Yan M."/>
            <person name="Daum C."/>
            <person name="Ng V."/>
            <person name="Clum A."/>
            <person name="Steindorff A."/>
            <person name="Ohm R.A."/>
            <person name="Martin F."/>
            <person name="Silar P."/>
            <person name="Natvig D.O."/>
            <person name="Lalanne C."/>
            <person name="Gautier V."/>
            <person name="Ament-Velasquez S.L."/>
            <person name="Kruys A."/>
            <person name="Hutchinson M.I."/>
            <person name="Powell A.J."/>
            <person name="Barry K."/>
            <person name="Miller A.N."/>
            <person name="Grigoriev I.V."/>
            <person name="Debuchy R."/>
            <person name="Gladieux P."/>
            <person name="Hiltunen Thoren M."/>
            <person name="Johannesson H."/>
        </authorList>
    </citation>
    <scope>NUCLEOTIDE SEQUENCE</scope>
    <source>
        <strain evidence="2">CBS 990.96</strain>
    </source>
</reference>